<gene>
    <name evidence="3" type="ORF">FB460_1351</name>
</gene>
<dbReference type="OrthoDB" id="5198591at2"/>
<keyword evidence="2" id="KW-0812">Transmembrane</keyword>
<protein>
    <recommendedName>
        <fullName evidence="5">SPOR domain-containing protein</fullName>
    </recommendedName>
</protein>
<name>A0A542ZTE0_9ACTN</name>
<comment type="caution">
    <text evidence="3">The sequence shown here is derived from an EMBL/GenBank/DDBJ whole genome shotgun (WGS) entry which is preliminary data.</text>
</comment>
<feature type="compositionally biased region" description="Low complexity" evidence="1">
    <location>
        <begin position="1"/>
        <end position="13"/>
    </location>
</feature>
<dbReference type="Proteomes" id="UP000316196">
    <property type="component" value="Unassembled WGS sequence"/>
</dbReference>
<evidence type="ECO:0000256" key="1">
    <source>
        <dbReference type="SAM" id="MobiDB-lite"/>
    </source>
</evidence>
<feature type="compositionally biased region" description="Low complexity" evidence="1">
    <location>
        <begin position="172"/>
        <end position="183"/>
    </location>
</feature>
<proteinExistence type="predicted"/>
<accession>A0A542ZTE0</accession>
<feature type="compositionally biased region" description="Pro residues" evidence="1">
    <location>
        <begin position="79"/>
        <end position="101"/>
    </location>
</feature>
<feature type="compositionally biased region" description="Low complexity" evidence="1">
    <location>
        <begin position="21"/>
        <end position="41"/>
    </location>
</feature>
<dbReference type="AlphaFoldDB" id="A0A542ZTE0"/>
<organism evidence="3 4">
    <name type="scientific">Propioniferax innocua</name>
    <dbReference type="NCBI Taxonomy" id="1753"/>
    <lineage>
        <taxon>Bacteria</taxon>
        <taxon>Bacillati</taxon>
        <taxon>Actinomycetota</taxon>
        <taxon>Actinomycetes</taxon>
        <taxon>Propionibacteriales</taxon>
        <taxon>Propionibacteriaceae</taxon>
        <taxon>Propioniferax</taxon>
    </lineage>
</organism>
<keyword evidence="4" id="KW-1185">Reference proteome</keyword>
<evidence type="ECO:0000313" key="4">
    <source>
        <dbReference type="Proteomes" id="UP000316196"/>
    </source>
</evidence>
<keyword evidence="2" id="KW-0472">Membrane</keyword>
<feature type="region of interest" description="Disordered" evidence="1">
    <location>
        <begin position="1"/>
        <end position="111"/>
    </location>
</feature>
<feature type="region of interest" description="Disordered" evidence="1">
    <location>
        <begin position="139"/>
        <end position="193"/>
    </location>
</feature>
<keyword evidence="2" id="KW-1133">Transmembrane helix</keyword>
<evidence type="ECO:0000313" key="3">
    <source>
        <dbReference type="EMBL" id="TQL63536.1"/>
    </source>
</evidence>
<reference evidence="3 4" key="1">
    <citation type="submission" date="2019-06" db="EMBL/GenBank/DDBJ databases">
        <title>Sequencing the genomes of 1000 actinobacteria strains.</title>
        <authorList>
            <person name="Klenk H.-P."/>
        </authorList>
    </citation>
    <scope>NUCLEOTIDE SEQUENCE [LARGE SCALE GENOMIC DNA]</scope>
    <source>
        <strain evidence="3 4">DSM 8251</strain>
    </source>
</reference>
<feature type="transmembrane region" description="Helical" evidence="2">
    <location>
        <begin position="115"/>
        <end position="136"/>
    </location>
</feature>
<dbReference type="EMBL" id="VFOR01000001">
    <property type="protein sequence ID" value="TQL63536.1"/>
    <property type="molecule type" value="Genomic_DNA"/>
</dbReference>
<dbReference type="RefSeq" id="WP_142093247.1">
    <property type="nucleotide sequence ID" value="NZ_BAAAMD010000002.1"/>
</dbReference>
<evidence type="ECO:0000256" key="2">
    <source>
        <dbReference type="SAM" id="Phobius"/>
    </source>
</evidence>
<sequence>MSSQPPQQGQGPPDGFEWLFGPQAPSSQGSSHGPGQNPSGPVESGSERPAPGLPNPDLPPRAHDSADTANQPAIFFPGDEPPAQPPPAGPLPSPGGPPPPPEDQEPSKSKGGKGLIIAGVLGLWALVIVLALALLLPRGGESADEPTDGVVTEPAAPSIEPSASVGADEPTEASPTSSSSGAPTPSPEPAVETLPSGSWILVLDSLDKRKYDLREANIEAEILSGSWHVEVLDSDAIAGLNGGYWALAVTGFSGRSDTTRACEDLGRSVGGSCYPRQVA</sequence>
<evidence type="ECO:0008006" key="5">
    <source>
        <dbReference type="Google" id="ProtNLM"/>
    </source>
</evidence>